<keyword evidence="2" id="KW-1185">Reference proteome</keyword>
<protein>
    <recommendedName>
        <fullName evidence="3">F-box domain-containing protein</fullName>
    </recommendedName>
</protein>
<proteinExistence type="predicted"/>
<dbReference type="Gene3D" id="3.80.10.10">
    <property type="entry name" value="Ribonuclease Inhibitor"/>
    <property type="match status" value="1"/>
</dbReference>
<dbReference type="EMBL" id="JAPZBO010000005">
    <property type="protein sequence ID" value="KAJ5316351.1"/>
    <property type="molecule type" value="Genomic_DNA"/>
</dbReference>
<dbReference type="SUPFAM" id="SSF52047">
    <property type="entry name" value="RNI-like"/>
    <property type="match status" value="1"/>
</dbReference>
<evidence type="ECO:0008006" key="3">
    <source>
        <dbReference type="Google" id="ProtNLM"/>
    </source>
</evidence>
<comment type="caution">
    <text evidence="1">The sequence shown here is derived from an EMBL/GenBank/DDBJ whole genome shotgun (WGS) entry which is preliminary data.</text>
</comment>
<name>A0A9W9PXI1_9EURO</name>
<reference evidence="1" key="1">
    <citation type="submission" date="2022-12" db="EMBL/GenBank/DDBJ databases">
        <authorList>
            <person name="Petersen C."/>
        </authorList>
    </citation>
    <scope>NUCLEOTIDE SEQUENCE</scope>
    <source>
        <strain evidence="1">IBT 21472</strain>
    </source>
</reference>
<evidence type="ECO:0000313" key="1">
    <source>
        <dbReference type="EMBL" id="KAJ5316351.1"/>
    </source>
</evidence>
<gene>
    <name evidence="1" type="ORF">N7476_006658</name>
</gene>
<reference evidence="1" key="2">
    <citation type="journal article" date="2023" name="IMA Fungus">
        <title>Comparative genomic study of the Penicillium genus elucidates a diverse pangenome and 15 lateral gene transfer events.</title>
        <authorList>
            <person name="Petersen C."/>
            <person name="Sorensen T."/>
            <person name="Nielsen M.R."/>
            <person name="Sondergaard T.E."/>
            <person name="Sorensen J.L."/>
            <person name="Fitzpatrick D.A."/>
            <person name="Frisvad J.C."/>
            <person name="Nielsen K.L."/>
        </authorList>
    </citation>
    <scope>NUCLEOTIDE SEQUENCE</scope>
    <source>
        <strain evidence="1">IBT 21472</strain>
    </source>
</reference>
<dbReference type="AlphaFoldDB" id="A0A9W9PXI1"/>
<dbReference type="InterPro" id="IPR036047">
    <property type="entry name" value="F-box-like_dom_sf"/>
</dbReference>
<dbReference type="Proteomes" id="UP001147746">
    <property type="component" value="Unassembled WGS sequence"/>
</dbReference>
<organism evidence="1 2">
    <name type="scientific">Penicillium atrosanguineum</name>
    <dbReference type="NCBI Taxonomy" id="1132637"/>
    <lineage>
        <taxon>Eukaryota</taxon>
        <taxon>Fungi</taxon>
        <taxon>Dikarya</taxon>
        <taxon>Ascomycota</taxon>
        <taxon>Pezizomycotina</taxon>
        <taxon>Eurotiomycetes</taxon>
        <taxon>Eurotiomycetidae</taxon>
        <taxon>Eurotiales</taxon>
        <taxon>Aspergillaceae</taxon>
        <taxon>Penicillium</taxon>
    </lineage>
</organism>
<dbReference type="SUPFAM" id="SSF81383">
    <property type="entry name" value="F-box domain"/>
    <property type="match status" value="1"/>
</dbReference>
<accession>A0A9W9PXI1</accession>
<evidence type="ECO:0000313" key="2">
    <source>
        <dbReference type="Proteomes" id="UP001147746"/>
    </source>
</evidence>
<sequence length="495" mass="56300">MAHYFSALYHAVFGNPDSILEIPDKCASMEMLPVELLTEICSYLKQPEWIALRLTSKALYSNTLESFANHNLKSICILLTSNSLRQLTDLAANDTLRTRVQELWVIPILFGGCYEMDYEEFVISPYGASSRVEYAWETGELEAHYKGYKATVADHLELLQSDTLSTILDACVARFESLSSIGLRWYPTNRLLHPDRDFPCLGLRELLDQLDCRSLCREPLSRFKNTTIAHRGTPVFCTLLNAVISSKRKLKKLHTCDVHHYGILSNNITLFPPPRFRAILPLTQGLEHLHLCICRPSDQDEPEFSDLLDILVTAAPTLKTLTFSQWADRTSLSPSYFSNLAESINFTQLTDLHLTYIEITQDTLKTFLRTTTPTLRKLSLSSINLTDHLVPPAARHSFSGFSRPTRKAKMAGLWHSIWAFIRDELILEYLSMKDLTCQRCHVEIYDNFSQIKSYSAVFDSQNTRVSLQEWVEGLTAIGTSCLHEAPGTICKLYLL</sequence>
<dbReference type="InterPro" id="IPR032675">
    <property type="entry name" value="LRR_dom_sf"/>
</dbReference>